<feature type="domain" description="C-type lectin" evidence="2">
    <location>
        <begin position="1"/>
        <end position="48"/>
    </location>
</feature>
<dbReference type="Pfam" id="PF00059">
    <property type="entry name" value="Lectin_C"/>
    <property type="match status" value="1"/>
</dbReference>
<comment type="caution">
    <text evidence="3">The sequence shown here is derived from an EMBL/GenBank/DDBJ whole genome shotgun (WGS) entry which is preliminary data.</text>
</comment>
<dbReference type="InterPro" id="IPR016187">
    <property type="entry name" value="CTDL_fold"/>
</dbReference>
<sequence>MSFANKDPVVNPQKEPNNIGGNENCVAFCPNGNWCDYVCDAKYKIICEK</sequence>
<dbReference type="Gene3D" id="3.10.100.10">
    <property type="entry name" value="Mannose-Binding Protein A, subunit A"/>
    <property type="match status" value="1"/>
</dbReference>
<evidence type="ECO:0000256" key="1">
    <source>
        <dbReference type="ARBA" id="ARBA00023157"/>
    </source>
</evidence>
<name>A0A443RXX3_9ACAR</name>
<dbReference type="SUPFAM" id="SSF56436">
    <property type="entry name" value="C-type lectin-like"/>
    <property type="match status" value="1"/>
</dbReference>
<accession>A0A443RXX3</accession>
<dbReference type="InterPro" id="IPR018378">
    <property type="entry name" value="C-type_lectin_CS"/>
</dbReference>
<reference evidence="3 4" key="1">
    <citation type="journal article" date="2018" name="Gigascience">
        <title>Genomes of trombidid mites reveal novel predicted allergens and laterally-transferred genes associated with secondary metabolism.</title>
        <authorList>
            <person name="Dong X."/>
            <person name="Chaisiri K."/>
            <person name="Xia D."/>
            <person name="Armstrong S.D."/>
            <person name="Fang Y."/>
            <person name="Donnelly M.J."/>
            <person name="Kadowaki T."/>
            <person name="McGarry J.W."/>
            <person name="Darby A.C."/>
            <person name="Makepeace B.L."/>
        </authorList>
    </citation>
    <scope>NUCLEOTIDE SEQUENCE [LARGE SCALE GENOMIC DNA]</scope>
    <source>
        <strain evidence="3">UoL-UT</strain>
    </source>
</reference>
<dbReference type="AlphaFoldDB" id="A0A443RXX3"/>
<evidence type="ECO:0000313" key="4">
    <source>
        <dbReference type="Proteomes" id="UP000288716"/>
    </source>
</evidence>
<dbReference type="EMBL" id="NCKV01019334">
    <property type="protein sequence ID" value="RWS20206.1"/>
    <property type="molecule type" value="Genomic_DNA"/>
</dbReference>
<gene>
    <name evidence="3" type="ORF">B4U80_14945</name>
</gene>
<dbReference type="Proteomes" id="UP000288716">
    <property type="component" value="Unassembled WGS sequence"/>
</dbReference>
<protein>
    <recommendedName>
        <fullName evidence="2">C-type lectin domain-containing protein</fullName>
    </recommendedName>
</protein>
<dbReference type="VEuPathDB" id="VectorBase:LDEU011834"/>
<evidence type="ECO:0000259" key="2">
    <source>
        <dbReference type="PROSITE" id="PS50041"/>
    </source>
</evidence>
<dbReference type="InterPro" id="IPR016186">
    <property type="entry name" value="C-type_lectin-like/link_sf"/>
</dbReference>
<keyword evidence="4" id="KW-1185">Reference proteome</keyword>
<dbReference type="PROSITE" id="PS00615">
    <property type="entry name" value="C_TYPE_LECTIN_1"/>
    <property type="match status" value="1"/>
</dbReference>
<keyword evidence="1" id="KW-1015">Disulfide bond</keyword>
<proteinExistence type="predicted"/>
<dbReference type="InterPro" id="IPR001304">
    <property type="entry name" value="C-type_lectin-like"/>
</dbReference>
<evidence type="ECO:0000313" key="3">
    <source>
        <dbReference type="EMBL" id="RWS20206.1"/>
    </source>
</evidence>
<dbReference type="OrthoDB" id="6340082at2759"/>
<dbReference type="PROSITE" id="PS50041">
    <property type="entry name" value="C_TYPE_LECTIN_2"/>
    <property type="match status" value="1"/>
</dbReference>
<organism evidence="3 4">
    <name type="scientific">Leptotrombidium deliense</name>
    <dbReference type="NCBI Taxonomy" id="299467"/>
    <lineage>
        <taxon>Eukaryota</taxon>
        <taxon>Metazoa</taxon>
        <taxon>Ecdysozoa</taxon>
        <taxon>Arthropoda</taxon>
        <taxon>Chelicerata</taxon>
        <taxon>Arachnida</taxon>
        <taxon>Acari</taxon>
        <taxon>Acariformes</taxon>
        <taxon>Trombidiformes</taxon>
        <taxon>Prostigmata</taxon>
        <taxon>Anystina</taxon>
        <taxon>Parasitengona</taxon>
        <taxon>Trombiculoidea</taxon>
        <taxon>Trombiculidae</taxon>
        <taxon>Leptotrombidium</taxon>
    </lineage>
</organism>